<sequence>MKEEPDEKIMQVAKQNALKEFDTLDGINRKASAFYNRLSACKSSENSIEKVLYIWPPAQLLLLSVQSNCTLA</sequence>
<keyword evidence="1" id="KW-1185">Reference proteome</keyword>
<reference evidence="2" key="2">
    <citation type="submission" date="2023-11" db="UniProtKB">
        <authorList>
            <consortium name="WormBaseParasite"/>
        </authorList>
    </citation>
    <scope>IDENTIFICATION</scope>
</reference>
<organism evidence="1 2">
    <name type="scientific">Trichobilharzia regenti</name>
    <name type="common">Nasal bird schistosome</name>
    <dbReference type="NCBI Taxonomy" id="157069"/>
    <lineage>
        <taxon>Eukaryota</taxon>
        <taxon>Metazoa</taxon>
        <taxon>Spiralia</taxon>
        <taxon>Lophotrochozoa</taxon>
        <taxon>Platyhelminthes</taxon>
        <taxon>Trematoda</taxon>
        <taxon>Digenea</taxon>
        <taxon>Strigeidida</taxon>
        <taxon>Schistosomatoidea</taxon>
        <taxon>Schistosomatidae</taxon>
        <taxon>Trichobilharzia</taxon>
    </lineage>
</organism>
<protein>
    <submittedName>
        <fullName evidence="2">Uncharacterized protein</fullName>
    </submittedName>
</protein>
<evidence type="ECO:0000313" key="1">
    <source>
        <dbReference type="Proteomes" id="UP000050795"/>
    </source>
</evidence>
<dbReference type="Proteomes" id="UP000050795">
    <property type="component" value="Unassembled WGS sequence"/>
</dbReference>
<name>A0AA85J830_TRIRE</name>
<reference evidence="1" key="1">
    <citation type="submission" date="2022-06" db="EMBL/GenBank/DDBJ databases">
        <authorList>
            <person name="Berger JAMES D."/>
            <person name="Berger JAMES D."/>
        </authorList>
    </citation>
    <scope>NUCLEOTIDE SEQUENCE [LARGE SCALE GENOMIC DNA]</scope>
</reference>
<proteinExistence type="predicted"/>
<accession>A0AA85J830</accession>
<dbReference type="WBParaSite" id="TREG1_130860.1">
    <property type="protein sequence ID" value="TREG1_130860.1"/>
    <property type="gene ID" value="TREG1_130860"/>
</dbReference>
<dbReference type="AlphaFoldDB" id="A0AA85J830"/>
<evidence type="ECO:0000313" key="2">
    <source>
        <dbReference type="WBParaSite" id="TREG1_130860.1"/>
    </source>
</evidence>